<evidence type="ECO:0000259" key="8">
    <source>
        <dbReference type="PROSITE" id="PS50800"/>
    </source>
</evidence>
<dbReference type="SMART" id="SM00380">
    <property type="entry name" value="AP2"/>
    <property type="match status" value="2"/>
</dbReference>
<dbReference type="PROSITE" id="PS50800">
    <property type="entry name" value="SAP"/>
    <property type="match status" value="1"/>
</dbReference>
<evidence type="ECO:0000313" key="10">
    <source>
        <dbReference type="Proteomes" id="UP000013827"/>
    </source>
</evidence>
<dbReference type="SUPFAM" id="SSF54171">
    <property type="entry name" value="DNA-binding domain"/>
    <property type="match status" value="3"/>
</dbReference>
<dbReference type="InterPro" id="IPR036955">
    <property type="entry name" value="AP2/ERF_dom_sf"/>
</dbReference>
<dbReference type="CDD" id="cd04508">
    <property type="entry name" value="Tudor_SF"/>
    <property type="match status" value="1"/>
</dbReference>
<dbReference type="SMART" id="SM00513">
    <property type="entry name" value="SAP"/>
    <property type="match status" value="2"/>
</dbReference>
<dbReference type="RefSeq" id="XP_005767321.1">
    <property type="nucleotide sequence ID" value="XM_005767264.1"/>
</dbReference>
<organism evidence="9 10">
    <name type="scientific">Emiliania huxleyi (strain CCMP1516)</name>
    <dbReference type="NCBI Taxonomy" id="280463"/>
    <lineage>
        <taxon>Eukaryota</taxon>
        <taxon>Haptista</taxon>
        <taxon>Haptophyta</taxon>
        <taxon>Prymnesiophyceae</taxon>
        <taxon>Isochrysidales</taxon>
        <taxon>Noelaerhabdaceae</taxon>
        <taxon>Emiliania</taxon>
    </lineage>
</organism>
<dbReference type="GO" id="GO:0003677">
    <property type="term" value="F:DNA binding"/>
    <property type="evidence" value="ECO:0007669"/>
    <property type="project" value="UniProtKB-KW"/>
</dbReference>
<name>A0A0D3IUF7_EMIH1</name>
<sequence length="1192" mass="123514">MARTITSPAFIASSTESTRRLGRRTVKRCRAAVAAVAPSATAACESSCSPIASACASSPAATMTRTRGGTAASASAAARRAATTCVCLACRACLAMLRRACLPASAFATPPLGREERGWRGVYEDKKSRRFRAQRKVDGKNVSLGCFGTAVEAAVAYAQAVGETPPVAAEAEAVEEAEAEAQAAAQAEAVEEAEGLRLHLSSHNHTGYKCVYRLTSGSFEASKYENGKAVYLGCFGTAVEAAVAYARAVGRSAEAGPSSSAAESEAPPAGSVAATPSAVATVSPAFSAGTFAEGDHVSSAPGRAQHGRCAKWFPARIAAVNADGTYDLAYEDGDEEEGRTTSSERTYAIYHSPAGLRAASLTDAWRKHDAEAEAEALTLNWLDRLPPRRLKPLCEEKGLPTCGNSEALARRLRESGGLSVSQLKALCEAEGLVKQGTKAEIARRLRDKLRREAGATAAPEAASSPSASASGKGTKQSHDASSFREALAAEPAAAVVPEAEGLRLHLSSRSDNRTGYVGVFARGPRFEVSHRRVYLGHFDTAVEAAVAYARAVAAAGQEPVAACARAFGQAGSGEEAESEPTAALRADEIVTAIVCDGCDGGFELPPGTLAPEGEWFCAACYAREVAGAPALSPPAEAAAEAAAAAAVVPEAEGLRLHLSSSNPTGYTGLVQLPSGRFQVRRRMGGREKVSLGIFDTAVEAAVAYARAVGEAPPVAAEAAAEAAAEPAAAAAVVPEAEGLRLHLSSSNPTGYKGVYRLTSGSFEASKCENGKVVYLGCFGTAVEAAVAYARAVGETPAVAAETAAKAAAEAAAEAEAAAAVVPEAEGLRLHLSSRSPTGYTGVNKERRRFRARFNVTHLGCFDTAVEAAVAYARAFGEAAAQSKGTKRPRDASLAPGDEEDLEEHELREAVQRLASRTARGVTLYEPGSGWRTYDGGSPQSSGLLEDAVDGDEALSVVAAVVSDGDGSEDGSADGAEVVEMAFDGTNAVGSGRSSGEPSGGSDVLIAPGRARPPPPPAGWVWPREGGVIEVEVEEEEGQPAAWLRATVTAVLEDGWFQALVRTPSDEARWHDWFSWREEGTDWRRVPLRQEAAAEPSSSAAAAAEPEAAEPEAAEPAEPSSQRGGAIEAALAGPAPWSRAEEQHLSEAIRESMPAIHARFAAKEGGSTARSAEELMGRFVAAARWQRAEAAAR</sequence>
<dbReference type="AlphaFoldDB" id="A0A0D3IUF7"/>
<feature type="region of interest" description="Disordered" evidence="7">
    <location>
        <begin position="452"/>
        <end position="484"/>
    </location>
</feature>
<dbReference type="Gene3D" id="3.30.730.10">
    <property type="entry name" value="AP2/ERF domain"/>
    <property type="match status" value="5"/>
</dbReference>
<evidence type="ECO:0000256" key="1">
    <source>
        <dbReference type="ARBA" id="ARBA00004123"/>
    </source>
</evidence>
<dbReference type="PaxDb" id="2903-EOD14892"/>
<dbReference type="EnsemblProtists" id="EOD14892">
    <property type="protein sequence ID" value="EOD14892"/>
    <property type="gene ID" value="EMIHUDRAFT_96548"/>
</dbReference>
<feature type="compositionally biased region" description="Low complexity" evidence="7">
    <location>
        <begin position="989"/>
        <end position="1009"/>
    </location>
</feature>
<keyword evidence="3" id="KW-0238">DNA-binding</keyword>
<dbReference type="KEGG" id="ehx:EMIHUDRAFT_96548"/>
<feature type="region of interest" description="Disordered" evidence="7">
    <location>
        <begin position="880"/>
        <end position="904"/>
    </location>
</feature>
<proteinExistence type="predicted"/>
<feature type="region of interest" description="Disordered" evidence="7">
    <location>
        <begin position="1090"/>
        <end position="1123"/>
    </location>
</feature>
<keyword evidence="6" id="KW-0175">Coiled coil</keyword>
<keyword evidence="5" id="KW-0539">Nucleus</keyword>
<reference evidence="9" key="2">
    <citation type="submission" date="2024-10" db="UniProtKB">
        <authorList>
            <consortium name="EnsemblProtists"/>
        </authorList>
    </citation>
    <scope>IDENTIFICATION</scope>
</reference>
<dbReference type="Proteomes" id="UP000013827">
    <property type="component" value="Unassembled WGS sequence"/>
</dbReference>
<dbReference type="GeneID" id="17261025"/>
<protein>
    <recommendedName>
        <fullName evidence="8">SAP domain-containing protein</fullName>
    </recommendedName>
</protein>
<dbReference type="InterPro" id="IPR003034">
    <property type="entry name" value="SAP_dom"/>
</dbReference>
<dbReference type="InterPro" id="IPR016177">
    <property type="entry name" value="DNA-bd_dom_sf"/>
</dbReference>
<comment type="subcellular location">
    <subcellularLocation>
        <location evidence="1">Nucleus</location>
    </subcellularLocation>
</comment>
<evidence type="ECO:0000313" key="9">
    <source>
        <dbReference type="EnsemblProtists" id="EOD14892"/>
    </source>
</evidence>
<dbReference type="InterPro" id="IPR001471">
    <property type="entry name" value="AP2/ERF_dom"/>
</dbReference>
<keyword evidence="2" id="KW-0805">Transcription regulation</keyword>
<feature type="coiled-coil region" evidence="6">
    <location>
        <begin position="167"/>
        <end position="194"/>
    </location>
</feature>
<evidence type="ECO:0000256" key="5">
    <source>
        <dbReference type="ARBA" id="ARBA00023242"/>
    </source>
</evidence>
<feature type="domain" description="SAP" evidence="8">
    <location>
        <begin position="415"/>
        <end position="449"/>
    </location>
</feature>
<evidence type="ECO:0000256" key="2">
    <source>
        <dbReference type="ARBA" id="ARBA00023015"/>
    </source>
</evidence>
<accession>A0A0D3IUF7</accession>
<dbReference type="HOGENOM" id="CLU_271741_0_0_1"/>
<dbReference type="GO" id="GO:0005634">
    <property type="term" value="C:nucleus"/>
    <property type="evidence" value="ECO:0007669"/>
    <property type="project" value="UniProtKB-SubCell"/>
</dbReference>
<evidence type="ECO:0000256" key="7">
    <source>
        <dbReference type="SAM" id="MobiDB-lite"/>
    </source>
</evidence>
<feature type="compositionally biased region" description="Low complexity" evidence="7">
    <location>
        <begin position="454"/>
        <end position="474"/>
    </location>
</feature>
<evidence type="ECO:0000256" key="4">
    <source>
        <dbReference type="ARBA" id="ARBA00023163"/>
    </source>
</evidence>
<evidence type="ECO:0000256" key="6">
    <source>
        <dbReference type="SAM" id="Coils"/>
    </source>
</evidence>
<dbReference type="Gene3D" id="2.30.30.140">
    <property type="match status" value="1"/>
</dbReference>
<keyword evidence="10" id="KW-1185">Reference proteome</keyword>
<evidence type="ECO:0000256" key="3">
    <source>
        <dbReference type="ARBA" id="ARBA00023125"/>
    </source>
</evidence>
<feature type="region of interest" description="Disordered" evidence="7">
    <location>
        <begin position="924"/>
        <end position="945"/>
    </location>
</feature>
<feature type="compositionally biased region" description="Low complexity" evidence="7">
    <location>
        <begin position="1090"/>
        <end position="1105"/>
    </location>
</feature>
<reference evidence="10" key="1">
    <citation type="journal article" date="2013" name="Nature">
        <title>Pan genome of the phytoplankton Emiliania underpins its global distribution.</title>
        <authorList>
            <person name="Read B.A."/>
            <person name="Kegel J."/>
            <person name="Klute M.J."/>
            <person name="Kuo A."/>
            <person name="Lefebvre S.C."/>
            <person name="Maumus F."/>
            <person name="Mayer C."/>
            <person name="Miller J."/>
            <person name="Monier A."/>
            <person name="Salamov A."/>
            <person name="Young J."/>
            <person name="Aguilar M."/>
            <person name="Claverie J.M."/>
            <person name="Frickenhaus S."/>
            <person name="Gonzalez K."/>
            <person name="Herman E.K."/>
            <person name="Lin Y.C."/>
            <person name="Napier J."/>
            <person name="Ogata H."/>
            <person name="Sarno A.F."/>
            <person name="Shmutz J."/>
            <person name="Schroeder D."/>
            <person name="de Vargas C."/>
            <person name="Verret F."/>
            <person name="von Dassow P."/>
            <person name="Valentin K."/>
            <person name="Van de Peer Y."/>
            <person name="Wheeler G."/>
            <person name="Dacks J.B."/>
            <person name="Delwiche C.F."/>
            <person name="Dyhrman S.T."/>
            <person name="Glockner G."/>
            <person name="John U."/>
            <person name="Richards T."/>
            <person name="Worden A.Z."/>
            <person name="Zhang X."/>
            <person name="Grigoriev I.V."/>
            <person name="Allen A.E."/>
            <person name="Bidle K."/>
            <person name="Borodovsky M."/>
            <person name="Bowler C."/>
            <person name="Brownlee C."/>
            <person name="Cock J.M."/>
            <person name="Elias M."/>
            <person name="Gladyshev V.N."/>
            <person name="Groth M."/>
            <person name="Guda C."/>
            <person name="Hadaegh A."/>
            <person name="Iglesias-Rodriguez M.D."/>
            <person name="Jenkins J."/>
            <person name="Jones B.M."/>
            <person name="Lawson T."/>
            <person name="Leese F."/>
            <person name="Lindquist E."/>
            <person name="Lobanov A."/>
            <person name="Lomsadze A."/>
            <person name="Malik S.B."/>
            <person name="Marsh M.E."/>
            <person name="Mackinder L."/>
            <person name="Mock T."/>
            <person name="Mueller-Roeber B."/>
            <person name="Pagarete A."/>
            <person name="Parker M."/>
            <person name="Probert I."/>
            <person name="Quesneville H."/>
            <person name="Raines C."/>
            <person name="Rensing S.A."/>
            <person name="Riano-Pachon D.M."/>
            <person name="Richier S."/>
            <person name="Rokitta S."/>
            <person name="Shiraiwa Y."/>
            <person name="Soanes D.M."/>
            <person name="van der Giezen M."/>
            <person name="Wahlund T.M."/>
            <person name="Williams B."/>
            <person name="Wilson W."/>
            <person name="Wolfe G."/>
            <person name="Wurch L.L."/>
        </authorList>
    </citation>
    <scope>NUCLEOTIDE SEQUENCE</scope>
</reference>
<keyword evidence="4" id="KW-0804">Transcription</keyword>
<feature type="region of interest" description="Disordered" evidence="7">
    <location>
        <begin position="985"/>
        <end position="1020"/>
    </location>
</feature>
<dbReference type="GO" id="GO:0003700">
    <property type="term" value="F:DNA-binding transcription factor activity"/>
    <property type="evidence" value="ECO:0007669"/>
    <property type="project" value="InterPro"/>
</dbReference>